<dbReference type="Gene3D" id="3.40.630.30">
    <property type="match status" value="1"/>
</dbReference>
<sequence>MTIRQALHIDLTEMRQLFANTINAICKENYNPEQLSVWAAGAENPDRWEQVFATQLIFVAEQDHHITGFSTLCNGNYIDLFYVHKDHQRQGIATALYNKTEQAAISLHQNQITADVSITAKPFFQKMGFTIQNKQHVNVKGIELINFKMLKTLA</sequence>
<dbReference type="Pfam" id="PF13673">
    <property type="entry name" value="Acetyltransf_10"/>
    <property type="match status" value="1"/>
</dbReference>
<dbReference type="CDD" id="cd04301">
    <property type="entry name" value="NAT_SF"/>
    <property type="match status" value="1"/>
</dbReference>
<gene>
    <name evidence="2" type="ORF">DXN04_12120</name>
</gene>
<dbReference type="InterPro" id="IPR052564">
    <property type="entry name" value="N-acetyltrans/Recomb-assoc"/>
</dbReference>
<keyword evidence="2" id="KW-0808">Transferase</keyword>
<evidence type="ECO:0000313" key="3">
    <source>
        <dbReference type="Proteomes" id="UP000261174"/>
    </source>
</evidence>
<dbReference type="EMBL" id="QTJV01000004">
    <property type="protein sequence ID" value="RFM34718.1"/>
    <property type="molecule type" value="Genomic_DNA"/>
</dbReference>
<dbReference type="InterPro" id="IPR000182">
    <property type="entry name" value="GNAT_dom"/>
</dbReference>
<dbReference type="GO" id="GO:0016747">
    <property type="term" value="F:acyltransferase activity, transferring groups other than amino-acyl groups"/>
    <property type="evidence" value="ECO:0007669"/>
    <property type="project" value="InterPro"/>
</dbReference>
<dbReference type="Proteomes" id="UP000261174">
    <property type="component" value="Unassembled WGS sequence"/>
</dbReference>
<evidence type="ECO:0000313" key="2">
    <source>
        <dbReference type="EMBL" id="RFM34718.1"/>
    </source>
</evidence>
<dbReference type="AlphaFoldDB" id="A0A3E1P3Y4"/>
<dbReference type="PANTHER" id="PTHR43451:SF1">
    <property type="entry name" value="ACETYLTRANSFERASE"/>
    <property type="match status" value="1"/>
</dbReference>
<evidence type="ECO:0000259" key="1">
    <source>
        <dbReference type="PROSITE" id="PS51186"/>
    </source>
</evidence>
<comment type="caution">
    <text evidence="2">The sequence shown here is derived from an EMBL/GenBank/DDBJ whole genome shotgun (WGS) entry which is preliminary data.</text>
</comment>
<dbReference type="PROSITE" id="PS51186">
    <property type="entry name" value="GNAT"/>
    <property type="match status" value="1"/>
</dbReference>
<name>A0A3E1P3Y4_9BACT</name>
<dbReference type="InterPro" id="IPR016181">
    <property type="entry name" value="Acyl_CoA_acyltransferase"/>
</dbReference>
<dbReference type="SUPFAM" id="SSF55729">
    <property type="entry name" value="Acyl-CoA N-acyltransferases (Nat)"/>
    <property type="match status" value="1"/>
</dbReference>
<reference evidence="2 3" key="1">
    <citation type="submission" date="2018-08" db="EMBL/GenBank/DDBJ databases">
        <title>Chitinophaga sp. K20C18050901, a novel bacterium isolated from forest soil.</title>
        <authorList>
            <person name="Wang C."/>
        </authorList>
    </citation>
    <scope>NUCLEOTIDE SEQUENCE [LARGE SCALE GENOMIC DNA]</scope>
    <source>
        <strain evidence="2 3">K20C18050901</strain>
    </source>
</reference>
<protein>
    <submittedName>
        <fullName evidence="2">GNAT family N-acetyltransferase</fullName>
    </submittedName>
</protein>
<accession>A0A3E1P3Y4</accession>
<dbReference type="OrthoDB" id="424368at2"/>
<dbReference type="PANTHER" id="PTHR43451">
    <property type="entry name" value="ACETYLTRANSFERASE (GNAT) FAMILY PROTEIN"/>
    <property type="match status" value="1"/>
</dbReference>
<organism evidence="2 3">
    <name type="scientific">Chitinophaga silvisoli</name>
    <dbReference type="NCBI Taxonomy" id="2291814"/>
    <lineage>
        <taxon>Bacteria</taxon>
        <taxon>Pseudomonadati</taxon>
        <taxon>Bacteroidota</taxon>
        <taxon>Chitinophagia</taxon>
        <taxon>Chitinophagales</taxon>
        <taxon>Chitinophagaceae</taxon>
        <taxon>Chitinophaga</taxon>
    </lineage>
</organism>
<proteinExistence type="predicted"/>
<keyword evidence="3" id="KW-1185">Reference proteome</keyword>
<feature type="domain" description="N-acetyltransferase" evidence="1">
    <location>
        <begin position="1"/>
        <end position="154"/>
    </location>
</feature>